<dbReference type="Proteomes" id="UP000249590">
    <property type="component" value="Unassembled WGS sequence"/>
</dbReference>
<keyword evidence="3" id="KW-1185">Reference proteome</keyword>
<evidence type="ECO:0000313" key="2">
    <source>
        <dbReference type="EMBL" id="RAH97680.1"/>
    </source>
</evidence>
<evidence type="ECO:0000313" key="3">
    <source>
        <dbReference type="Proteomes" id="UP000249590"/>
    </source>
</evidence>
<proteinExistence type="predicted"/>
<feature type="region of interest" description="Disordered" evidence="1">
    <location>
        <begin position="231"/>
        <end position="250"/>
    </location>
</feature>
<organism evidence="2 3">
    <name type="scientific">Acuticoccus sediminis</name>
    <dbReference type="NCBI Taxonomy" id="2184697"/>
    <lineage>
        <taxon>Bacteria</taxon>
        <taxon>Pseudomonadati</taxon>
        <taxon>Pseudomonadota</taxon>
        <taxon>Alphaproteobacteria</taxon>
        <taxon>Hyphomicrobiales</taxon>
        <taxon>Amorphaceae</taxon>
        <taxon>Acuticoccus</taxon>
    </lineage>
</organism>
<reference evidence="2 3" key="1">
    <citation type="submission" date="2018-05" db="EMBL/GenBank/DDBJ databases">
        <title>Acuticoccus sediminis sp. nov., isolated from deep-sea sediment of Indian Ocean.</title>
        <authorList>
            <person name="Liu X."/>
            <person name="Lai Q."/>
            <person name="Du Y."/>
            <person name="Sun F."/>
            <person name="Zhang X."/>
            <person name="Wang S."/>
            <person name="Shao Z."/>
        </authorList>
    </citation>
    <scope>NUCLEOTIDE SEQUENCE [LARGE SCALE GENOMIC DNA]</scope>
    <source>
        <strain evidence="2 3">PTG4-2</strain>
    </source>
</reference>
<dbReference type="OrthoDB" id="5614897at2"/>
<protein>
    <recommendedName>
        <fullName evidence="4">Glycosyl transferase family 29 (Putative sialyltransferase)</fullName>
    </recommendedName>
</protein>
<evidence type="ECO:0000256" key="1">
    <source>
        <dbReference type="SAM" id="MobiDB-lite"/>
    </source>
</evidence>
<comment type="caution">
    <text evidence="2">The sequence shown here is derived from an EMBL/GenBank/DDBJ whole genome shotgun (WGS) entry which is preliminary data.</text>
</comment>
<name>A0A8B2NRC0_9HYPH</name>
<dbReference type="RefSeq" id="WP_111351512.1">
    <property type="nucleotide sequence ID" value="NZ_QHHQ01000008.1"/>
</dbReference>
<dbReference type="AlphaFoldDB" id="A0A8B2NRC0"/>
<gene>
    <name evidence="2" type="ORF">DLJ53_27935</name>
</gene>
<evidence type="ECO:0008006" key="4">
    <source>
        <dbReference type="Google" id="ProtNLM"/>
    </source>
</evidence>
<accession>A0A8B2NRC0</accession>
<dbReference type="Gene3D" id="3.90.1480.20">
    <property type="entry name" value="Glycosyl transferase family 29"/>
    <property type="match status" value="1"/>
</dbReference>
<sequence length="250" mass="27498">MTPEYRVDPSFRAKLVLAGEDWLQALRDGWWRSLGTTPPALGPGAKDAAAVVGPLVAGRSVALIGNATSLLDDPPRGIDDHDVIVRINRGAHVAEQLGTIGSRTDILLLAGRRMAITLAVDEHLLKHKPGHTLFMSVADRRRLPRWLARRMSYYPAAWREALEAELGARPSTGAMGIDLFSRLVGDGTLHLYGFDFWDSPTSYNLRTKVGPHAPNAERDFALRRVRPEHIHGWRAPDGAGPPEPHATREP</sequence>
<dbReference type="InterPro" id="IPR038578">
    <property type="entry name" value="GT29-like_sf"/>
</dbReference>
<dbReference type="EMBL" id="QHHQ01000008">
    <property type="protein sequence ID" value="RAH97680.1"/>
    <property type="molecule type" value="Genomic_DNA"/>
</dbReference>